<reference evidence="2 3" key="1">
    <citation type="submission" date="2015-04" db="EMBL/GenBank/DDBJ databases">
        <title>The draft genome sequence of Roseovarius sp.R12b.</title>
        <authorList>
            <person name="Li G."/>
            <person name="Lai Q."/>
            <person name="Shao Z."/>
            <person name="Yan P."/>
        </authorList>
    </citation>
    <scope>NUCLEOTIDE SEQUENCE [LARGE SCALE GENOMIC DNA]</scope>
    <source>
        <strain evidence="2 3">R12B</strain>
    </source>
</reference>
<dbReference type="Proteomes" id="UP000051295">
    <property type="component" value="Unassembled WGS sequence"/>
</dbReference>
<dbReference type="Pfam" id="PF06055">
    <property type="entry name" value="ExoD"/>
    <property type="match status" value="1"/>
</dbReference>
<dbReference type="STRING" id="1641875.XM53_04870"/>
<dbReference type="InterPro" id="IPR010331">
    <property type="entry name" value="ExoD"/>
</dbReference>
<name>A0A0T5NYF5_9RHOB</name>
<keyword evidence="3" id="KW-1185">Reference proteome</keyword>
<sequence length="192" mass="20090">MAGDAETLLDEVGQLAEGEDRVSVRDVVDAIGGRGFGPIIFVIALLGASPLGGIPGVPTLFAVLVILIAVQILLGWQSFWIPDRIGDRAVEQAKVTRSVRKARSVAQWMDRHFGHRLEALTGQPAQIAAACVVVGLCLMIPPLEVVPFAALIPFAAIALLGLAITVRDGMLMVVAFAASAGALFAAVNLFPS</sequence>
<evidence type="ECO:0000256" key="1">
    <source>
        <dbReference type="SAM" id="Phobius"/>
    </source>
</evidence>
<comment type="caution">
    <text evidence="2">The sequence shown here is derived from an EMBL/GenBank/DDBJ whole genome shotgun (WGS) entry which is preliminary data.</text>
</comment>
<keyword evidence="1" id="KW-0812">Transmembrane</keyword>
<gene>
    <name evidence="2" type="ORF">XM53_04870</name>
</gene>
<accession>A0A0T5NYF5</accession>
<organism evidence="2 3">
    <name type="scientific">Roseovarius atlanticus</name>
    <dbReference type="NCBI Taxonomy" id="1641875"/>
    <lineage>
        <taxon>Bacteria</taxon>
        <taxon>Pseudomonadati</taxon>
        <taxon>Pseudomonadota</taxon>
        <taxon>Alphaproteobacteria</taxon>
        <taxon>Rhodobacterales</taxon>
        <taxon>Roseobacteraceae</taxon>
        <taxon>Roseovarius</taxon>
    </lineage>
</organism>
<evidence type="ECO:0000313" key="3">
    <source>
        <dbReference type="Proteomes" id="UP000051295"/>
    </source>
</evidence>
<keyword evidence="1" id="KW-1133">Transmembrane helix</keyword>
<dbReference type="PANTHER" id="PTHR41795:SF1">
    <property type="entry name" value="EXOPOLYSACCHARIDE SYNTHESIS PROTEIN"/>
    <property type="match status" value="1"/>
</dbReference>
<keyword evidence="1" id="KW-0472">Membrane</keyword>
<dbReference type="OrthoDB" id="7949130at2"/>
<dbReference type="RefSeq" id="WP_057790852.1">
    <property type="nucleotide sequence ID" value="NZ_LAXJ01000003.1"/>
</dbReference>
<proteinExistence type="predicted"/>
<dbReference type="EMBL" id="LAXJ01000003">
    <property type="protein sequence ID" value="KRS13889.1"/>
    <property type="molecule type" value="Genomic_DNA"/>
</dbReference>
<dbReference type="PANTHER" id="PTHR41795">
    <property type="entry name" value="EXOPOLYSACCHARIDE SYNTHESIS PROTEIN"/>
    <property type="match status" value="1"/>
</dbReference>
<feature type="transmembrane region" description="Helical" evidence="1">
    <location>
        <begin position="60"/>
        <end position="81"/>
    </location>
</feature>
<dbReference type="PIRSF" id="PIRSF033239">
    <property type="entry name" value="ExoD"/>
    <property type="match status" value="1"/>
</dbReference>
<dbReference type="PATRIC" id="fig|1641875.4.peg.2992"/>
<feature type="transmembrane region" description="Helical" evidence="1">
    <location>
        <begin position="35"/>
        <end position="54"/>
    </location>
</feature>
<protein>
    <submittedName>
        <fullName evidence="2">Membrane protein</fullName>
    </submittedName>
</protein>
<dbReference type="AlphaFoldDB" id="A0A0T5NYF5"/>
<feature type="transmembrane region" description="Helical" evidence="1">
    <location>
        <begin position="171"/>
        <end position="190"/>
    </location>
</feature>
<feature type="transmembrane region" description="Helical" evidence="1">
    <location>
        <begin position="147"/>
        <end position="164"/>
    </location>
</feature>
<evidence type="ECO:0000313" key="2">
    <source>
        <dbReference type="EMBL" id="KRS13889.1"/>
    </source>
</evidence>